<dbReference type="EMBL" id="MU001492">
    <property type="protein sequence ID" value="KAF2452047.1"/>
    <property type="molecule type" value="Genomic_DNA"/>
</dbReference>
<evidence type="ECO:0000313" key="8">
    <source>
        <dbReference type="Proteomes" id="UP000799764"/>
    </source>
</evidence>
<keyword evidence="3" id="KW-0285">Flavoprotein</keyword>
<dbReference type="FunFam" id="3.50.50.60:FF:000023">
    <property type="entry name" value="Dimethylaniline monooxygenase [N-oxide-forming]"/>
    <property type="match status" value="1"/>
</dbReference>
<dbReference type="OrthoDB" id="66881at2759"/>
<sequence>MAQQTVAVVGTGACGLSMLKTLREDGFKVTAFERRKQVGGLWAYTKDTSMTTALPSTRALISKYTCGMSDFPMPDHYPPHLTQAQFQEFIELYAKHFDLLKDIVFDAALKKVSRNEDDTKWRVELVIHGETKVEEFDKVALCHGYQTYPQMPKFEDEKKYEGILTHAQQFRPEDVEKYKGKNVVMVGMSSTASDVINNILPHASKVYVSHRRGMYIFPTWRDNKPADLLLSWRRRQTGFFLQRYVPSVAHWLGDKALDYLMRKSWGYLDPEWRILPSPSIALSLPGASDYIIPLLKTGKITSLHGIKRFLGPRSIEFADGTVLEDIDVVICATGYTADLTVTPFLETSRPPNYSGPELVRLWHNIFPPKYADSIALLCYSAYGKNNGFSFNDVQSMAVSNIFRGAHPLPSLPILESDVDAHHAWLATCWAADKTEGSFDRSMVRNWEFQGFLHEAAGTGMESLGWGIKGWKFWLKDPRMSWLMNHGVETAHAFRYFETGKRRTWEGAREAIVKANEAVGKFPIKREEDLPDYRREMIRIGREVKG</sequence>
<evidence type="ECO:0000256" key="5">
    <source>
        <dbReference type="ARBA" id="ARBA00022857"/>
    </source>
</evidence>
<organism evidence="7 8">
    <name type="scientific">Karstenula rhodostoma CBS 690.94</name>
    <dbReference type="NCBI Taxonomy" id="1392251"/>
    <lineage>
        <taxon>Eukaryota</taxon>
        <taxon>Fungi</taxon>
        <taxon>Dikarya</taxon>
        <taxon>Ascomycota</taxon>
        <taxon>Pezizomycotina</taxon>
        <taxon>Dothideomycetes</taxon>
        <taxon>Pleosporomycetidae</taxon>
        <taxon>Pleosporales</taxon>
        <taxon>Massarineae</taxon>
        <taxon>Didymosphaeriaceae</taxon>
        <taxon>Karstenula</taxon>
    </lineage>
</organism>
<evidence type="ECO:0000256" key="3">
    <source>
        <dbReference type="ARBA" id="ARBA00022630"/>
    </source>
</evidence>
<dbReference type="Pfam" id="PF00743">
    <property type="entry name" value="FMO-like"/>
    <property type="match status" value="1"/>
</dbReference>
<dbReference type="AlphaFoldDB" id="A0A9P4UK67"/>
<dbReference type="PIRSF" id="PIRSF000332">
    <property type="entry name" value="FMO"/>
    <property type="match status" value="1"/>
</dbReference>
<dbReference type="GO" id="GO:0050661">
    <property type="term" value="F:NADP binding"/>
    <property type="evidence" value="ECO:0007669"/>
    <property type="project" value="InterPro"/>
</dbReference>
<evidence type="ECO:0000256" key="2">
    <source>
        <dbReference type="ARBA" id="ARBA00009183"/>
    </source>
</evidence>
<dbReference type="Proteomes" id="UP000799764">
    <property type="component" value="Unassembled WGS sequence"/>
</dbReference>
<name>A0A9P4UK67_9PLEO</name>
<dbReference type="SUPFAM" id="SSF51905">
    <property type="entry name" value="FAD/NAD(P)-binding domain"/>
    <property type="match status" value="1"/>
</dbReference>
<dbReference type="PANTHER" id="PTHR23023">
    <property type="entry name" value="DIMETHYLANILINE MONOOXYGENASE"/>
    <property type="match status" value="1"/>
</dbReference>
<gene>
    <name evidence="7" type="ORF">P171DRAFT_459838</name>
</gene>
<dbReference type="InterPro" id="IPR020946">
    <property type="entry name" value="Flavin_mOase-like"/>
</dbReference>
<keyword evidence="8" id="KW-1185">Reference proteome</keyword>
<dbReference type="InterPro" id="IPR050346">
    <property type="entry name" value="FMO-like"/>
</dbReference>
<evidence type="ECO:0000256" key="4">
    <source>
        <dbReference type="ARBA" id="ARBA00022827"/>
    </source>
</evidence>
<evidence type="ECO:0000256" key="1">
    <source>
        <dbReference type="ARBA" id="ARBA00001974"/>
    </source>
</evidence>
<proteinExistence type="inferred from homology"/>
<dbReference type="GO" id="GO:0004499">
    <property type="term" value="F:N,N-dimethylaniline monooxygenase activity"/>
    <property type="evidence" value="ECO:0007669"/>
    <property type="project" value="InterPro"/>
</dbReference>
<keyword evidence="6" id="KW-0560">Oxidoreductase</keyword>
<evidence type="ECO:0000256" key="6">
    <source>
        <dbReference type="ARBA" id="ARBA00023002"/>
    </source>
</evidence>
<evidence type="ECO:0000313" key="7">
    <source>
        <dbReference type="EMBL" id="KAF2452047.1"/>
    </source>
</evidence>
<keyword evidence="5" id="KW-0521">NADP</keyword>
<dbReference type="Gene3D" id="3.50.50.60">
    <property type="entry name" value="FAD/NAD(P)-binding domain"/>
    <property type="match status" value="1"/>
</dbReference>
<comment type="similarity">
    <text evidence="2">Belongs to the FMO family.</text>
</comment>
<accession>A0A9P4UK67</accession>
<dbReference type="GO" id="GO:0050660">
    <property type="term" value="F:flavin adenine dinucleotide binding"/>
    <property type="evidence" value="ECO:0007669"/>
    <property type="project" value="InterPro"/>
</dbReference>
<dbReference type="PRINTS" id="PR00370">
    <property type="entry name" value="FMOXYGENASE"/>
</dbReference>
<comment type="cofactor">
    <cofactor evidence="1">
        <name>FAD</name>
        <dbReference type="ChEBI" id="CHEBI:57692"/>
    </cofactor>
</comment>
<protein>
    <submittedName>
        <fullName evidence="7">Dimethylaniline monooxygenase</fullName>
    </submittedName>
</protein>
<dbReference type="InterPro" id="IPR000960">
    <property type="entry name" value="Flavin_mOase"/>
</dbReference>
<dbReference type="InterPro" id="IPR036188">
    <property type="entry name" value="FAD/NAD-bd_sf"/>
</dbReference>
<comment type="caution">
    <text evidence="7">The sequence shown here is derived from an EMBL/GenBank/DDBJ whole genome shotgun (WGS) entry which is preliminary data.</text>
</comment>
<keyword evidence="4" id="KW-0274">FAD</keyword>
<keyword evidence="7" id="KW-0503">Monooxygenase</keyword>
<reference evidence="7" key="1">
    <citation type="journal article" date="2020" name="Stud. Mycol.">
        <title>101 Dothideomycetes genomes: a test case for predicting lifestyles and emergence of pathogens.</title>
        <authorList>
            <person name="Haridas S."/>
            <person name="Albert R."/>
            <person name="Binder M."/>
            <person name="Bloem J."/>
            <person name="Labutti K."/>
            <person name="Salamov A."/>
            <person name="Andreopoulos B."/>
            <person name="Baker S."/>
            <person name="Barry K."/>
            <person name="Bills G."/>
            <person name="Bluhm B."/>
            <person name="Cannon C."/>
            <person name="Castanera R."/>
            <person name="Culley D."/>
            <person name="Daum C."/>
            <person name="Ezra D."/>
            <person name="Gonzalez J."/>
            <person name="Henrissat B."/>
            <person name="Kuo A."/>
            <person name="Liang C."/>
            <person name="Lipzen A."/>
            <person name="Lutzoni F."/>
            <person name="Magnuson J."/>
            <person name="Mondo S."/>
            <person name="Nolan M."/>
            <person name="Ohm R."/>
            <person name="Pangilinan J."/>
            <person name="Park H.-J."/>
            <person name="Ramirez L."/>
            <person name="Alfaro M."/>
            <person name="Sun H."/>
            <person name="Tritt A."/>
            <person name="Yoshinaga Y."/>
            <person name="Zwiers L.-H."/>
            <person name="Turgeon B."/>
            <person name="Goodwin S."/>
            <person name="Spatafora J."/>
            <person name="Crous P."/>
            <person name="Grigoriev I."/>
        </authorList>
    </citation>
    <scope>NUCLEOTIDE SEQUENCE</scope>
    <source>
        <strain evidence="7">CBS 690.94</strain>
    </source>
</reference>